<keyword evidence="1" id="KW-0732">Signal</keyword>
<organism evidence="2 3">
    <name type="scientific">Mytilus edulis</name>
    <name type="common">Blue mussel</name>
    <dbReference type="NCBI Taxonomy" id="6550"/>
    <lineage>
        <taxon>Eukaryota</taxon>
        <taxon>Metazoa</taxon>
        <taxon>Spiralia</taxon>
        <taxon>Lophotrochozoa</taxon>
        <taxon>Mollusca</taxon>
        <taxon>Bivalvia</taxon>
        <taxon>Autobranchia</taxon>
        <taxon>Pteriomorphia</taxon>
        <taxon>Mytilida</taxon>
        <taxon>Mytiloidea</taxon>
        <taxon>Mytilidae</taxon>
        <taxon>Mytilinae</taxon>
        <taxon>Mytilus</taxon>
    </lineage>
</organism>
<keyword evidence="3" id="KW-1185">Reference proteome</keyword>
<comment type="caution">
    <text evidence="2">The sequence shown here is derived from an EMBL/GenBank/DDBJ whole genome shotgun (WGS) entry which is preliminary data.</text>
</comment>
<feature type="chain" id="PRO_5035794283" evidence="1">
    <location>
        <begin position="24"/>
        <end position="354"/>
    </location>
</feature>
<dbReference type="Proteomes" id="UP000683360">
    <property type="component" value="Unassembled WGS sequence"/>
</dbReference>
<sequence length="354" mass="40258">MKVKTLLCICLFIVHEKLARVDAANCDVPKAGNETLASIPPVLGSADWWKLGDYPGRETKFQIPDLPSMLVADQTCSPFDTQVTIPDAVLIGGYKCWILESWRIVKRCSYVQCNSDRDDCQVPPSNTIPVPDKFKCRATNPRLLKVQALLCFCLFIVQERLARVNAICEVPKAGNETLASIPPILGLVDSINLGDYPKPMIRRFIRKHNLKKDIMEAESRLAFCIAREVKFQISDLPPMLKAEQTCSPFDTQVTIPDRVLIDGLKCWILDAWRKVKKCSYVQCNSGREDCQVPPSDTRPVPTQFKCRATNPRLLKVYAFCVDTTRRRRQYRMKHFTIPLPQCCTCVRFECRARG</sequence>
<reference evidence="2" key="1">
    <citation type="submission" date="2021-03" db="EMBL/GenBank/DDBJ databases">
        <authorList>
            <person name="Bekaert M."/>
        </authorList>
    </citation>
    <scope>NUCLEOTIDE SEQUENCE</scope>
</reference>
<protein>
    <submittedName>
        <fullName evidence="2">Uncharacterized protein</fullName>
    </submittedName>
</protein>
<dbReference type="EMBL" id="CAJPWZ010000297">
    <property type="protein sequence ID" value="CAG2189599.1"/>
    <property type="molecule type" value="Genomic_DNA"/>
</dbReference>
<dbReference type="OrthoDB" id="10279437at2759"/>
<feature type="signal peptide" evidence="1">
    <location>
        <begin position="1"/>
        <end position="23"/>
    </location>
</feature>
<evidence type="ECO:0000256" key="1">
    <source>
        <dbReference type="SAM" id="SignalP"/>
    </source>
</evidence>
<accession>A0A8S3Q0Z7</accession>
<proteinExistence type="predicted"/>
<name>A0A8S3Q0Z7_MYTED</name>
<gene>
    <name evidence="2" type="ORF">MEDL_4962</name>
</gene>
<evidence type="ECO:0000313" key="3">
    <source>
        <dbReference type="Proteomes" id="UP000683360"/>
    </source>
</evidence>
<dbReference type="AlphaFoldDB" id="A0A8S3Q0Z7"/>
<evidence type="ECO:0000313" key="2">
    <source>
        <dbReference type="EMBL" id="CAG2189599.1"/>
    </source>
</evidence>